<feature type="domain" description="MD-2-related lipid-recognition" evidence="6">
    <location>
        <begin position="80"/>
        <end position="211"/>
    </location>
</feature>
<comment type="subcellular location">
    <subcellularLocation>
        <location evidence="1">Secreted</location>
    </subcellularLocation>
</comment>
<dbReference type="InterPro" id="IPR033916">
    <property type="entry name" value="ML_Npc2-like"/>
</dbReference>
<dbReference type="PANTHER" id="PTHR11306:SF68">
    <property type="entry name" value="NPC INTRACELLULAR CHOLESTEROL TRANSPORTER 2"/>
    <property type="match status" value="1"/>
</dbReference>
<proteinExistence type="inferred from homology"/>
<organism evidence="7 8">
    <name type="scientific">Lutzomyia longipalpis</name>
    <name type="common">Sand fly</name>
    <dbReference type="NCBI Taxonomy" id="7200"/>
    <lineage>
        <taxon>Eukaryota</taxon>
        <taxon>Metazoa</taxon>
        <taxon>Ecdysozoa</taxon>
        <taxon>Arthropoda</taxon>
        <taxon>Hexapoda</taxon>
        <taxon>Insecta</taxon>
        <taxon>Pterygota</taxon>
        <taxon>Neoptera</taxon>
        <taxon>Endopterygota</taxon>
        <taxon>Diptera</taxon>
        <taxon>Nematocera</taxon>
        <taxon>Psychodoidea</taxon>
        <taxon>Psychodidae</taxon>
        <taxon>Lutzomyia</taxon>
        <taxon>Lutzomyia</taxon>
    </lineage>
</organism>
<evidence type="ECO:0000256" key="4">
    <source>
        <dbReference type="ARBA" id="ARBA00022729"/>
    </source>
</evidence>
<dbReference type="InterPro" id="IPR003172">
    <property type="entry name" value="ML_dom"/>
</dbReference>
<reference evidence="7" key="1">
    <citation type="submission" date="2020-05" db="UniProtKB">
        <authorList>
            <consortium name="EnsemblMetazoa"/>
        </authorList>
    </citation>
    <scope>IDENTIFICATION</scope>
    <source>
        <strain evidence="7">Jacobina</strain>
    </source>
</reference>
<dbReference type="CDD" id="cd00916">
    <property type="entry name" value="Npc2_like"/>
    <property type="match status" value="1"/>
</dbReference>
<dbReference type="InterPro" id="IPR014756">
    <property type="entry name" value="Ig_E-set"/>
</dbReference>
<dbReference type="VEuPathDB" id="VectorBase:LLOJ001850"/>
<evidence type="ECO:0000256" key="2">
    <source>
        <dbReference type="ARBA" id="ARBA00006370"/>
    </source>
</evidence>
<dbReference type="PANTHER" id="PTHR11306">
    <property type="entry name" value="NIEMANN PICK TYPE C2 PROTEIN NPC2-RELATED"/>
    <property type="match status" value="1"/>
</dbReference>
<keyword evidence="4" id="KW-0732">Signal</keyword>
<dbReference type="Proteomes" id="UP000092461">
    <property type="component" value="Unassembled WGS sequence"/>
</dbReference>
<evidence type="ECO:0000256" key="5">
    <source>
        <dbReference type="ARBA" id="ARBA00023157"/>
    </source>
</evidence>
<dbReference type="GO" id="GO:0032367">
    <property type="term" value="P:intracellular cholesterol transport"/>
    <property type="evidence" value="ECO:0007669"/>
    <property type="project" value="InterPro"/>
</dbReference>
<evidence type="ECO:0000256" key="1">
    <source>
        <dbReference type="ARBA" id="ARBA00004613"/>
    </source>
</evidence>
<accession>A0A1B0CC70</accession>
<protein>
    <recommendedName>
        <fullName evidence="6">MD-2-related lipid-recognition domain-containing protein</fullName>
    </recommendedName>
</protein>
<dbReference type="VEuPathDB" id="VectorBase:LLONM1_000107"/>
<evidence type="ECO:0000313" key="7">
    <source>
        <dbReference type="EnsemblMetazoa" id="LLOJ001850-PA"/>
    </source>
</evidence>
<dbReference type="SUPFAM" id="SSF81296">
    <property type="entry name" value="E set domains"/>
    <property type="match status" value="1"/>
</dbReference>
<keyword evidence="3" id="KW-0964">Secreted</keyword>
<dbReference type="InterPro" id="IPR039670">
    <property type="entry name" value="NPC2-like"/>
</dbReference>
<dbReference type="AlphaFoldDB" id="A0A1B0CC70"/>
<dbReference type="GO" id="GO:0005576">
    <property type="term" value="C:extracellular region"/>
    <property type="evidence" value="ECO:0007669"/>
    <property type="project" value="UniProtKB-SubCell"/>
</dbReference>
<dbReference type="Gene3D" id="2.60.40.770">
    <property type="match status" value="1"/>
</dbReference>
<keyword evidence="8" id="KW-1185">Reference proteome</keyword>
<evidence type="ECO:0000256" key="3">
    <source>
        <dbReference type="ARBA" id="ARBA00022525"/>
    </source>
</evidence>
<name>A0A1B0CC70_LUTLO</name>
<evidence type="ECO:0000313" key="8">
    <source>
        <dbReference type="Proteomes" id="UP000092461"/>
    </source>
</evidence>
<sequence length="214" mass="24179">PHCIYLYFRCIYKNLCISIAPNRSKGSHRKPLARKTTQHISAKFAIHRQRKEKEPTMKFSVFAITFAFTCFVSLSQATEVRQCQGGAKKLESTEVLISNCEKPPCKLRRKTEVSIEEKFTPDRDLKTLTTTVHAEILGIPLPFIGVDNTSACDNLFEEDGTTKAACPLQAGKNYVYKNSFKVLEIYPKTSLVVHWALTSDNKDVTCFEVPAKII</sequence>
<dbReference type="Pfam" id="PF02221">
    <property type="entry name" value="E1_DerP2_DerF2"/>
    <property type="match status" value="1"/>
</dbReference>
<dbReference type="EnsemblMetazoa" id="LLOJ001850-RA">
    <property type="protein sequence ID" value="LLOJ001850-PA"/>
    <property type="gene ID" value="LLOJ001850"/>
</dbReference>
<dbReference type="SMART" id="SM00737">
    <property type="entry name" value="ML"/>
    <property type="match status" value="1"/>
</dbReference>
<dbReference type="EMBL" id="AJWK01006215">
    <property type="status" value="NOT_ANNOTATED_CDS"/>
    <property type="molecule type" value="Genomic_DNA"/>
</dbReference>
<dbReference type="FunFam" id="2.60.40.770:FF:000001">
    <property type="entry name" value="NPC intracellular cholesterol transporter 2"/>
    <property type="match status" value="1"/>
</dbReference>
<evidence type="ECO:0000259" key="6">
    <source>
        <dbReference type="SMART" id="SM00737"/>
    </source>
</evidence>
<comment type="similarity">
    <text evidence="2">Belongs to the NPC2 family.</text>
</comment>
<keyword evidence="5" id="KW-1015">Disulfide bond</keyword>
<dbReference type="GO" id="GO:0032934">
    <property type="term" value="F:sterol binding"/>
    <property type="evidence" value="ECO:0007669"/>
    <property type="project" value="InterPro"/>
</dbReference>